<reference evidence="1" key="1">
    <citation type="submission" date="2020-10" db="EMBL/GenBank/DDBJ databases">
        <title>Connecting structure to function with the recovery of over 1000 high-quality activated sludge metagenome-assembled genomes encoding full-length rRNA genes using long-read sequencing.</title>
        <authorList>
            <person name="Singleton C.M."/>
            <person name="Petriglieri F."/>
            <person name="Kristensen J.M."/>
            <person name="Kirkegaard R.H."/>
            <person name="Michaelsen T.Y."/>
            <person name="Andersen M.H."/>
            <person name="Karst S.M."/>
            <person name="Dueholm M.S."/>
            <person name="Nielsen P.H."/>
            <person name="Albertsen M."/>
        </authorList>
    </citation>
    <scope>NUCLEOTIDE SEQUENCE</scope>
    <source>
        <strain evidence="1">OdNE_18-Q3-R46-58_BAT3C.305</strain>
    </source>
</reference>
<dbReference type="Pfam" id="PF06191">
    <property type="entry name" value="DUF995"/>
    <property type="match status" value="1"/>
</dbReference>
<gene>
    <name evidence="1" type="ORF">IPN75_08305</name>
</gene>
<evidence type="ECO:0000313" key="1">
    <source>
        <dbReference type="EMBL" id="MBK8890395.1"/>
    </source>
</evidence>
<comment type="caution">
    <text evidence="1">The sequence shown here is derived from an EMBL/GenBank/DDBJ whole genome shotgun (WGS) entry which is preliminary data.</text>
</comment>
<dbReference type="InterPro" id="IPR009337">
    <property type="entry name" value="DUF995"/>
</dbReference>
<protein>
    <submittedName>
        <fullName evidence="1">DUF995 domain-containing protein</fullName>
    </submittedName>
</protein>
<dbReference type="AlphaFoldDB" id="A0A9D7LM78"/>
<evidence type="ECO:0000313" key="2">
    <source>
        <dbReference type="Proteomes" id="UP000808146"/>
    </source>
</evidence>
<proteinExistence type="predicted"/>
<sequence length="131" mass="14476">MRNNVLATISLLVVLGARADEAGTKVTGEELRKLVTGANVTHVNKFGSLRRWTNEPDGSLLAWSSNQKHGSATAAPRSAHGKWSINDEGKYCIEIDWKRDDEKWCAAIIKATDGNYYLSSVDPSRKIEFAK</sequence>
<dbReference type="EMBL" id="JADKBR010000007">
    <property type="protein sequence ID" value="MBK8890395.1"/>
    <property type="molecule type" value="Genomic_DNA"/>
</dbReference>
<dbReference type="Proteomes" id="UP000808146">
    <property type="component" value="Unassembled WGS sequence"/>
</dbReference>
<organism evidence="1 2">
    <name type="scientific">Candidatus Dechloromonas phosphorivorans</name>
    <dbReference type="NCBI Taxonomy" id="2899244"/>
    <lineage>
        <taxon>Bacteria</taxon>
        <taxon>Pseudomonadati</taxon>
        <taxon>Pseudomonadota</taxon>
        <taxon>Betaproteobacteria</taxon>
        <taxon>Rhodocyclales</taxon>
        <taxon>Azonexaceae</taxon>
        <taxon>Dechloromonas</taxon>
    </lineage>
</organism>
<accession>A0A9D7LM78</accession>
<name>A0A9D7LM78_9RHOO</name>